<dbReference type="InterPro" id="IPR048857">
    <property type="entry name" value="OTU1_Ubl"/>
</dbReference>
<comment type="catalytic activity">
    <reaction evidence="1">
        <text>Thiol-dependent hydrolysis of ester, thioester, amide, peptide and isopeptide bonds formed by the C-terminal Gly of ubiquitin (a 76-residue protein attached to proteins as an intracellular targeting signal).</text>
        <dbReference type="EC" id="3.4.19.12"/>
    </reaction>
</comment>
<evidence type="ECO:0000256" key="4">
    <source>
        <dbReference type="ARBA" id="ARBA00022786"/>
    </source>
</evidence>
<sequence length="156" mass="17022">MDAHRHSILCNHEREPVGSSDKQLRLKCKFRSSQSILSNLTSESTVRDLLAYVSMAVGVDSSELCLFFGFPPKPPSCSGEFLDRRLDQIPLVSGDPLTVDTLLKAQIDRSASIAVSKGSHLVRLTAPSDNACLFTSVLFCVDIADEHHGRTSADGY</sequence>
<dbReference type="CDD" id="cd17059">
    <property type="entry name" value="Ubl_OTU1"/>
    <property type="match status" value="1"/>
</dbReference>
<keyword evidence="3" id="KW-0645">Protease</keyword>
<organism evidence="8 9">
    <name type="scientific">Clonorchis sinensis</name>
    <name type="common">Chinese liver fluke</name>
    <dbReference type="NCBI Taxonomy" id="79923"/>
    <lineage>
        <taxon>Eukaryota</taxon>
        <taxon>Metazoa</taxon>
        <taxon>Spiralia</taxon>
        <taxon>Lophotrochozoa</taxon>
        <taxon>Platyhelminthes</taxon>
        <taxon>Trematoda</taxon>
        <taxon>Digenea</taxon>
        <taxon>Opisthorchiida</taxon>
        <taxon>Opisthorchiata</taxon>
        <taxon>Opisthorchiidae</taxon>
        <taxon>Clonorchis</taxon>
    </lineage>
</organism>
<keyword evidence="6" id="KW-0788">Thiol protease</keyword>
<dbReference type="GO" id="GO:0004843">
    <property type="term" value="F:cysteine-type deubiquitinase activity"/>
    <property type="evidence" value="ECO:0007669"/>
    <property type="project" value="UniProtKB-EC"/>
</dbReference>
<dbReference type="Proteomes" id="UP000008909">
    <property type="component" value="Unassembled WGS sequence"/>
</dbReference>
<dbReference type="AlphaFoldDB" id="G7YLK8"/>
<evidence type="ECO:0000313" key="8">
    <source>
        <dbReference type="EMBL" id="GAA53839.1"/>
    </source>
</evidence>
<dbReference type="EC" id="3.4.19.12" evidence="2"/>
<keyword evidence="9" id="KW-1185">Reference proteome</keyword>
<dbReference type="Pfam" id="PF21403">
    <property type="entry name" value="OTU1_UBXL"/>
    <property type="match status" value="1"/>
</dbReference>
<keyword evidence="5" id="KW-0378">Hydrolase</keyword>
<reference evidence="8" key="1">
    <citation type="journal article" date="2011" name="Genome Biol.">
        <title>The draft genome of the carcinogenic human liver fluke Clonorchis sinensis.</title>
        <authorList>
            <person name="Wang X."/>
            <person name="Chen W."/>
            <person name="Huang Y."/>
            <person name="Sun J."/>
            <person name="Men J."/>
            <person name="Liu H."/>
            <person name="Luo F."/>
            <person name="Guo L."/>
            <person name="Lv X."/>
            <person name="Deng C."/>
            <person name="Zhou C."/>
            <person name="Fan Y."/>
            <person name="Li X."/>
            <person name="Huang L."/>
            <person name="Hu Y."/>
            <person name="Liang C."/>
            <person name="Hu X."/>
            <person name="Xu J."/>
            <person name="Yu X."/>
        </authorList>
    </citation>
    <scope>NUCLEOTIDE SEQUENCE [LARGE SCALE GENOMIC DNA]</scope>
    <source>
        <strain evidence="8">Henan</strain>
    </source>
</reference>
<gene>
    <name evidence="8" type="ORF">CLF_111278</name>
</gene>
<evidence type="ECO:0000256" key="3">
    <source>
        <dbReference type="ARBA" id="ARBA00022670"/>
    </source>
</evidence>
<protein>
    <recommendedName>
        <fullName evidence="2">ubiquitinyl hydrolase 1</fullName>
        <ecNumber evidence="2">3.4.19.12</ecNumber>
    </recommendedName>
</protein>
<accession>G7YLK8</accession>
<dbReference type="InterPro" id="IPR029071">
    <property type="entry name" value="Ubiquitin-like_domsf"/>
</dbReference>
<dbReference type="SUPFAM" id="SSF54236">
    <property type="entry name" value="Ubiquitin-like"/>
    <property type="match status" value="1"/>
</dbReference>
<feature type="domain" description="OTU1 Ubl" evidence="7">
    <location>
        <begin position="25"/>
        <end position="74"/>
    </location>
</feature>
<dbReference type="GO" id="GO:0006508">
    <property type="term" value="P:proteolysis"/>
    <property type="evidence" value="ECO:0007669"/>
    <property type="project" value="UniProtKB-KW"/>
</dbReference>
<evidence type="ECO:0000256" key="1">
    <source>
        <dbReference type="ARBA" id="ARBA00000707"/>
    </source>
</evidence>
<evidence type="ECO:0000256" key="5">
    <source>
        <dbReference type="ARBA" id="ARBA00022801"/>
    </source>
</evidence>
<evidence type="ECO:0000256" key="6">
    <source>
        <dbReference type="ARBA" id="ARBA00022807"/>
    </source>
</evidence>
<proteinExistence type="predicted"/>
<reference key="2">
    <citation type="submission" date="2011-10" db="EMBL/GenBank/DDBJ databases">
        <title>The genome and transcriptome sequence of Clonorchis sinensis provide insights into the carcinogenic liver fluke.</title>
        <authorList>
            <person name="Wang X."/>
            <person name="Huang Y."/>
            <person name="Chen W."/>
            <person name="Liu H."/>
            <person name="Guo L."/>
            <person name="Chen Y."/>
            <person name="Luo F."/>
            <person name="Zhou W."/>
            <person name="Sun J."/>
            <person name="Mao Q."/>
            <person name="Liang P."/>
            <person name="Zhou C."/>
            <person name="Tian Y."/>
            <person name="Men J."/>
            <person name="Lv X."/>
            <person name="Huang L."/>
            <person name="Zhou J."/>
            <person name="Hu Y."/>
            <person name="Li R."/>
            <person name="Zhang F."/>
            <person name="Lei H."/>
            <person name="Li X."/>
            <person name="Hu X."/>
            <person name="Liang C."/>
            <person name="Xu J."/>
            <person name="Wu Z."/>
            <person name="Yu X."/>
        </authorList>
    </citation>
    <scope>NUCLEOTIDE SEQUENCE</scope>
    <source>
        <strain>Henan</strain>
    </source>
</reference>
<name>G7YLK8_CLOSI</name>
<keyword evidence="4" id="KW-0833">Ubl conjugation pathway</keyword>
<dbReference type="Gene3D" id="3.10.20.90">
    <property type="entry name" value="Phosphatidylinositol 3-kinase Catalytic Subunit, Chain A, domain 1"/>
    <property type="match status" value="1"/>
</dbReference>
<dbReference type="EMBL" id="DF143610">
    <property type="protein sequence ID" value="GAA53839.1"/>
    <property type="molecule type" value="Genomic_DNA"/>
</dbReference>
<evidence type="ECO:0000259" key="7">
    <source>
        <dbReference type="Pfam" id="PF21403"/>
    </source>
</evidence>
<evidence type="ECO:0000313" key="9">
    <source>
        <dbReference type="Proteomes" id="UP000008909"/>
    </source>
</evidence>
<evidence type="ECO:0000256" key="2">
    <source>
        <dbReference type="ARBA" id="ARBA00012759"/>
    </source>
</evidence>